<dbReference type="AlphaFoldDB" id="A0A9P1J4W4"/>
<dbReference type="GO" id="GO:0008889">
    <property type="term" value="F:glycerophosphodiester phosphodiesterase activity"/>
    <property type="evidence" value="ECO:0007669"/>
    <property type="project" value="TreeGrafter"/>
</dbReference>
<evidence type="ECO:0000259" key="2">
    <source>
        <dbReference type="PROSITE" id="PS51704"/>
    </source>
</evidence>
<dbReference type="PANTHER" id="PTHR46320:SF4">
    <property type="entry name" value="PROTEIN CBG16011"/>
    <property type="match status" value="1"/>
</dbReference>
<dbReference type="GO" id="GO:0070291">
    <property type="term" value="P:N-acylethanolamine metabolic process"/>
    <property type="evidence" value="ECO:0007669"/>
    <property type="project" value="TreeGrafter"/>
</dbReference>
<name>A0A9P1J4W4_9PELO</name>
<dbReference type="InterPro" id="IPR030395">
    <property type="entry name" value="GP_PDE_dom"/>
</dbReference>
<organism evidence="3 4">
    <name type="scientific">Caenorhabditis angaria</name>
    <dbReference type="NCBI Taxonomy" id="860376"/>
    <lineage>
        <taxon>Eukaryota</taxon>
        <taxon>Metazoa</taxon>
        <taxon>Ecdysozoa</taxon>
        <taxon>Nematoda</taxon>
        <taxon>Chromadorea</taxon>
        <taxon>Rhabditida</taxon>
        <taxon>Rhabditina</taxon>
        <taxon>Rhabditomorpha</taxon>
        <taxon>Rhabditoidea</taxon>
        <taxon>Rhabditidae</taxon>
        <taxon>Peloderinae</taxon>
        <taxon>Caenorhabditis</taxon>
    </lineage>
</organism>
<keyword evidence="1" id="KW-0812">Transmembrane</keyword>
<dbReference type="SUPFAM" id="SSF51695">
    <property type="entry name" value="PLC-like phosphodiesterases"/>
    <property type="match status" value="1"/>
</dbReference>
<evidence type="ECO:0000313" key="3">
    <source>
        <dbReference type="EMBL" id="CAI5456695.1"/>
    </source>
</evidence>
<proteinExistence type="predicted"/>
<dbReference type="Proteomes" id="UP001152747">
    <property type="component" value="Unassembled WGS sequence"/>
</dbReference>
<dbReference type="GO" id="GO:0005886">
    <property type="term" value="C:plasma membrane"/>
    <property type="evidence" value="ECO:0007669"/>
    <property type="project" value="TreeGrafter"/>
</dbReference>
<feature type="transmembrane region" description="Helical" evidence="1">
    <location>
        <begin position="6"/>
        <end position="22"/>
    </location>
</feature>
<dbReference type="GO" id="GO:0006580">
    <property type="term" value="P:ethanolamine metabolic process"/>
    <property type="evidence" value="ECO:0007669"/>
    <property type="project" value="TreeGrafter"/>
</dbReference>
<dbReference type="PANTHER" id="PTHR46320">
    <property type="entry name" value="GLYCEROPHOSPHODIESTER PHOSPHODIESTERASE 1"/>
    <property type="match status" value="1"/>
</dbReference>
<keyword evidence="1" id="KW-1133">Transmembrane helix</keyword>
<feature type="domain" description="GP-PDE" evidence="2">
    <location>
        <begin position="66"/>
        <end position="294"/>
    </location>
</feature>
<reference evidence="3" key="1">
    <citation type="submission" date="2022-11" db="EMBL/GenBank/DDBJ databases">
        <authorList>
            <person name="Kikuchi T."/>
        </authorList>
    </citation>
    <scope>NUCLEOTIDE SEQUENCE</scope>
    <source>
        <strain evidence="3">PS1010</strain>
    </source>
</reference>
<sequence>MIPMLGWFILILVLLLLAILAIKFLVLRILLVFLLALPILLTAGYIALKQSPVTESNRQEFFSDFKIATESINYNTSLNFETLAAFKSAKSAGVDTIQMNVRMTKDGVLIIYKFADVTDSDNVTYEIAETHSTQLFKLKNVKFLHFDDAVTWCIKNDIKMLMNIPFCSSDLLTYIRNNIMQDEMYGKVALTTTNVLTALQIRLKDSKLILGFSWGSTSNSIINGVTQGNAYTSWIFKTIDSALYWSVRSLILPGFIGADFLITNVADADGALISELASSSILTVVRNVTTSQEKSYFQKQLNLPIMLTTLKD</sequence>
<dbReference type="PROSITE" id="PS51704">
    <property type="entry name" value="GP_PDE"/>
    <property type="match status" value="1"/>
</dbReference>
<dbReference type="OrthoDB" id="197419at2759"/>
<accession>A0A9P1J4W4</accession>
<feature type="transmembrane region" description="Helical" evidence="1">
    <location>
        <begin position="29"/>
        <end position="48"/>
    </location>
</feature>
<comment type="caution">
    <text evidence="3">The sequence shown here is derived from an EMBL/GenBank/DDBJ whole genome shotgun (WGS) entry which is preliminary data.</text>
</comment>
<keyword evidence="4" id="KW-1185">Reference proteome</keyword>
<dbReference type="Gene3D" id="3.20.20.190">
    <property type="entry name" value="Phosphatidylinositol (PI) phosphodiesterase"/>
    <property type="match status" value="1"/>
</dbReference>
<dbReference type="InterPro" id="IPR017946">
    <property type="entry name" value="PLC-like_Pdiesterase_TIM-brl"/>
</dbReference>
<protein>
    <recommendedName>
        <fullName evidence="2">GP-PDE domain-containing protein</fullName>
    </recommendedName>
</protein>
<evidence type="ECO:0000313" key="4">
    <source>
        <dbReference type="Proteomes" id="UP001152747"/>
    </source>
</evidence>
<dbReference type="Pfam" id="PF03009">
    <property type="entry name" value="GDPD"/>
    <property type="match status" value="1"/>
</dbReference>
<dbReference type="GO" id="GO:0006644">
    <property type="term" value="P:phospholipid metabolic process"/>
    <property type="evidence" value="ECO:0007669"/>
    <property type="project" value="TreeGrafter"/>
</dbReference>
<keyword evidence="1" id="KW-0472">Membrane</keyword>
<evidence type="ECO:0000256" key="1">
    <source>
        <dbReference type="SAM" id="Phobius"/>
    </source>
</evidence>
<gene>
    <name evidence="3" type="ORF">CAMP_LOCUS19332</name>
</gene>
<dbReference type="EMBL" id="CANHGI010000006">
    <property type="protein sequence ID" value="CAI5456695.1"/>
    <property type="molecule type" value="Genomic_DNA"/>
</dbReference>